<organism evidence="2 3">
    <name type="scientific">Listeria kieliensis</name>
    <dbReference type="NCBI Taxonomy" id="1621700"/>
    <lineage>
        <taxon>Bacteria</taxon>
        <taxon>Bacillati</taxon>
        <taxon>Bacillota</taxon>
        <taxon>Bacilli</taxon>
        <taxon>Bacillales</taxon>
        <taxon>Listeriaceae</taxon>
        <taxon>Listeria</taxon>
    </lineage>
</organism>
<dbReference type="InterPro" id="IPR001853">
    <property type="entry name" value="DSBA-like_thioredoxin_dom"/>
</dbReference>
<sequence>MKIEVWSDFVCPFCYIGKKNLEKAIQKTGREDIDIIFRSFELDPDAPIQTDESIHEAIAAKYGKSLDEAKQMNAQIGEMAEVAGLHYDFDRMKPANTFLAHRIAQYARTVGKELEFVELGMDAYFTKGAFLNDEETLVELAGKAGLDETKVREIIHSKEYLAQVRVDETEAVEYGVTGVPFFLIDEKYAVSGAQPVESFVTVLERAGGTKAEIKETQGPGCEGGSCSI</sequence>
<feature type="domain" description="DSBA-like thioredoxin" evidence="1">
    <location>
        <begin position="3"/>
        <end position="203"/>
    </location>
</feature>
<dbReference type="GO" id="GO:0016491">
    <property type="term" value="F:oxidoreductase activity"/>
    <property type="evidence" value="ECO:0007669"/>
    <property type="project" value="InterPro"/>
</dbReference>
<accession>A0A3D8TSV5</accession>
<dbReference type="Proteomes" id="UP000257055">
    <property type="component" value="Unassembled WGS sequence"/>
</dbReference>
<protein>
    <submittedName>
        <fullName evidence="2">DSBA oxidoreductase</fullName>
    </submittedName>
</protein>
<dbReference type="PANTHER" id="PTHR13887">
    <property type="entry name" value="GLUTATHIONE S-TRANSFERASE KAPPA"/>
    <property type="match status" value="1"/>
</dbReference>
<dbReference type="Pfam" id="PF01323">
    <property type="entry name" value="DSBA"/>
    <property type="match status" value="1"/>
</dbReference>
<dbReference type="InterPro" id="IPR036249">
    <property type="entry name" value="Thioredoxin-like_sf"/>
</dbReference>
<dbReference type="AlphaFoldDB" id="A0A3D8TSV5"/>
<reference evidence="3" key="1">
    <citation type="submission" date="2015-04" db="EMBL/GenBank/DDBJ databases">
        <authorList>
            <person name="Schardt J."/>
            <person name="Mueller-Herbst S."/>
            <person name="Scherer S."/>
            <person name="Huptas C."/>
        </authorList>
    </citation>
    <scope>NUCLEOTIDE SEQUENCE [LARGE SCALE GENOMIC DNA]</scope>
    <source>
        <strain evidence="3">Kiel-L1</strain>
    </source>
</reference>
<dbReference type="RefSeq" id="WP_115751680.1">
    <property type="nucleotide sequence ID" value="NZ_LARY01000001.1"/>
</dbReference>
<name>A0A3D8TSV5_9LIST</name>
<evidence type="ECO:0000259" key="1">
    <source>
        <dbReference type="Pfam" id="PF01323"/>
    </source>
</evidence>
<keyword evidence="3" id="KW-1185">Reference proteome</keyword>
<dbReference type="CDD" id="cd03024">
    <property type="entry name" value="DsbA_FrnE"/>
    <property type="match status" value="1"/>
</dbReference>
<gene>
    <name evidence="2" type="ORF">UR08_00260</name>
</gene>
<dbReference type="PANTHER" id="PTHR13887:SF41">
    <property type="entry name" value="THIOREDOXIN SUPERFAMILY PROTEIN"/>
    <property type="match status" value="1"/>
</dbReference>
<comment type="caution">
    <text evidence="2">The sequence shown here is derived from an EMBL/GenBank/DDBJ whole genome shotgun (WGS) entry which is preliminary data.</text>
</comment>
<proteinExistence type="predicted"/>
<dbReference type="EMBL" id="LARY01000001">
    <property type="protein sequence ID" value="RDX02020.1"/>
    <property type="molecule type" value="Genomic_DNA"/>
</dbReference>
<dbReference type="SUPFAM" id="SSF52833">
    <property type="entry name" value="Thioredoxin-like"/>
    <property type="match status" value="1"/>
</dbReference>
<evidence type="ECO:0000313" key="3">
    <source>
        <dbReference type="Proteomes" id="UP000257055"/>
    </source>
</evidence>
<dbReference type="Gene3D" id="3.40.30.10">
    <property type="entry name" value="Glutaredoxin"/>
    <property type="match status" value="1"/>
</dbReference>
<evidence type="ECO:0000313" key="2">
    <source>
        <dbReference type="EMBL" id="RDX02020.1"/>
    </source>
</evidence>